<organism evidence="1 2">
    <name type="scientific">Pocillopora meandrina</name>
    <dbReference type="NCBI Taxonomy" id="46732"/>
    <lineage>
        <taxon>Eukaryota</taxon>
        <taxon>Metazoa</taxon>
        <taxon>Cnidaria</taxon>
        <taxon>Anthozoa</taxon>
        <taxon>Hexacorallia</taxon>
        <taxon>Scleractinia</taxon>
        <taxon>Astrocoeniina</taxon>
        <taxon>Pocilloporidae</taxon>
        <taxon>Pocillopora</taxon>
    </lineage>
</organism>
<protein>
    <submittedName>
        <fullName evidence="1">Uncharacterized protein</fullName>
    </submittedName>
</protein>
<gene>
    <name evidence="1" type="ORF">PMEA_00000886</name>
</gene>
<sequence>MYDICQDSLPSRYLSVQEAATLVSFSNVHVSVAEPLPVRLEDVHELSTLCGQLRKLTDDKTYFLNIVINEKTSLFVLTLPNIMYIDTHLHGSSGAVIVKGSTLNLSDFCKFVWALEEHDQSTFGNLSALTFP</sequence>
<keyword evidence="2" id="KW-1185">Reference proteome</keyword>
<comment type="caution">
    <text evidence="1">The sequence shown here is derived from an EMBL/GenBank/DDBJ whole genome shotgun (WGS) entry which is preliminary data.</text>
</comment>
<accession>A0AAU9VLK1</accession>
<reference evidence="1 2" key="1">
    <citation type="submission" date="2022-05" db="EMBL/GenBank/DDBJ databases">
        <authorList>
            <consortium name="Genoscope - CEA"/>
            <person name="William W."/>
        </authorList>
    </citation>
    <scope>NUCLEOTIDE SEQUENCE [LARGE SCALE GENOMIC DNA]</scope>
</reference>
<dbReference type="AlphaFoldDB" id="A0AAU9VLK1"/>
<proteinExistence type="predicted"/>
<dbReference type="EMBL" id="CALNXJ010000001">
    <property type="protein sequence ID" value="CAH3032024.1"/>
    <property type="molecule type" value="Genomic_DNA"/>
</dbReference>
<evidence type="ECO:0000313" key="2">
    <source>
        <dbReference type="Proteomes" id="UP001159428"/>
    </source>
</evidence>
<dbReference type="Proteomes" id="UP001159428">
    <property type="component" value="Unassembled WGS sequence"/>
</dbReference>
<name>A0AAU9VLK1_9CNID</name>
<evidence type="ECO:0000313" key="1">
    <source>
        <dbReference type="EMBL" id="CAH3032024.1"/>
    </source>
</evidence>